<evidence type="ECO:0000313" key="2">
    <source>
        <dbReference type="EMBL" id="MBK7677685.1"/>
    </source>
</evidence>
<organism evidence="2 3">
    <name type="scientific">Candidatus Accumulibacter proximus</name>
    <dbReference type="NCBI Taxonomy" id="2954385"/>
    <lineage>
        <taxon>Bacteria</taxon>
        <taxon>Pseudomonadati</taxon>
        <taxon>Pseudomonadota</taxon>
        <taxon>Betaproteobacteria</taxon>
        <taxon>Candidatus Accumulibacter</taxon>
    </lineage>
</organism>
<accession>A0A935Q5T1</accession>
<evidence type="ECO:0000256" key="1">
    <source>
        <dbReference type="SAM" id="MobiDB-lite"/>
    </source>
</evidence>
<gene>
    <name evidence="2" type="ORF">IPJ27_24730</name>
</gene>
<proteinExistence type="predicted"/>
<evidence type="ECO:0000313" key="3">
    <source>
        <dbReference type="Proteomes" id="UP000697998"/>
    </source>
</evidence>
<protein>
    <submittedName>
        <fullName evidence="2">Uncharacterized protein</fullName>
    </submittedName>
</protein>
<name>A0A935Q5T1_9PROT</name>
<sequence length="53" mass="5780">MSDNVDDPVLEQLRALRGGRDRIESESRELAARLASLGTSSMASPPKSSRIRP</sequence>
<dbReference type="EMBL" id="JADJMH010000040">
    <property type="protein sequence ID" value="MBK7677685.1"/>
    <property type="molecule type" value="Genomic_DNA"/>
</dbReference>
<comment type="caution">
    <text evidence="2">The sequence shown here is derived from an EMBL/GenBank/DDBJ whole genome shotgun (WGS) entry which is preliminary data.</text>
</comment>
<dbReference type="Proteomes" id="UP000697998">
    <property type="component" value="Unassembled WGS sequence"/>
</dbReference>
<feature type="region of interest" description="Disordered" evidence="1">
    <location>
        <begin position="34"/>
        <end position="53"/>
    </location>
</feature>
<feature type="compositionally biased region" description="Polar residues" evidence="1">
    <location>
        <begin position="37"/>
        <end position="47"/>
    </location>
</feature>
<reference evidence="2 3" key="1">
    <citation type="submission" date="2020-10" db="EMBL/GenBank/DDBJ databases">
        <title>Connecting structure to function with the recovery of over 1000 high-quality activated sludge metagenome-assembled genomes encoding full-length rRNA genes using long-read sequencing.</title>
        <authorList>
            <person name="Singleton C.M."/>
            <person name="Petriglieri F."/>
            <person name="Kristensen J.M."/>
            <person name="Kirkegaard R.H."/>
            <person name="Michaelsen T.Y."/>
            <person name="Andersen M.H."/>
            <person name="Karst S.M."/>
            <person name="Dueholm M.S."/>
            <person name="Nielsen P.H."/>
            <person name="Albertsen M."/>
        </authorList>
    </citation>
    <scope>NUCLEOTIDE SEQUENCE [LARGE SCALE GENOMIC DNA]</scope>
    <source>
        <strain evidence="2">EsbW_18-Q3-R4-48_BATAC.285</strain>
    </source>
</reference>
<dbReference type="AlphaFoldDB" id="A0A935Q5T1"/>